<name>A0A2J6SJN5_9HELO</name>
<feature type="region of interest" description="Disordered" evidence="1">
    <location>
        <begin position="1"/>
        <end position="25"/>
    </location>
</feature>
<dbReference type="GeneID" id="36589725"/>
<keyword evidence="3" id="KW-1185">Reference proteome</keyword>
<dbReference type="InParanoid" id="A0A2J6SJN5"/>
<sequence>MARLSNLPNNALLRDMPERDKLQETPATAARAYCIRNKDTVKKAWQRERKKIGIARALIQYAVSYAINGGKGATKQMIYNCAMWMQTEDNKIALSWK</sequence>
<dbReference type="AlphaFoldDB" id="A0A2J6SJN5"/>
<evidence type="ECO:0000313" key="2">
    <source>
        <dbReference type="EMBL" id="PMD50981.1"/>
    </source>
</evidence>
<evidence type="ECO:0000313" key="3">
    <source>
        <dbReference type="Proteomes" id="UP000235371"/>
    </source>
</evidence>
<organism evidence="2 3">
    <name type="scientific">Hyaloscypha bicolor E</name>
    <dbReference type="NCBI Taxonomy" id="1095630"/>
    <lineage>
        <taxon>Eukaryota</taxon>
        <taxon>Fungi</taxon>
        <taxon>Dikarya</taxon>
        <taxon>Ascomycota</taxon>
        <taxon>Pezizomycotina</taxon>
        <taxon>Leotiomycetes</taxon>
        <taxon>Helotiales</taxon>
        <taxon>Hyaloscyphaceae</taxon>
        <taxon>Hyaloscypha</taxon>
        <taxon>Hyaloscypha bicolor</taxon>
    </lineage>
</organism>
<dbReference type="RefSeq" id="XP_024727885.1">
    <property type="nucleotide sequence ID" value="XM_024881648.1"/>
</dbReference>
<accession>A0A2J6SJN5</accession>
<dbReference type="EMBL" id="KZ613912">
    <property type="protein sequence ID" value="PMD50981.1"/>
    <property type="molecule type" value="Genomic_DNA"/>
</dbReference>
<gene>
    <name evidence="2" type="ORF">K444DRAFT_620164</name>
</gene>
<dbReference type="OrthoDB" id="3440363at2759"/>
<proteinExistence type="predicted"/>
<reference evidence="2 3" key="1">
    <citation type="submission" date="2016-04" db="EMBL/GenBank/DDBJ databases">
        <title>A degradative enzymes factory behind the ericoid mycorrhizal symbiosis.</title>
        <authorList>
            <consortium name="DOE Joint Genome Institute"/>
            <person name="Martino E."/>
            <person name="Morin E."/>
            <person name="Grelet G."/>
            <person name="Kuo A."/>
            <person name="Kohler A."/>
            <person name="Daghino S."/>
            <person name="Barry K."/>
            <person name="Choi C."/>
            <person name="Cichocki N."/>
            <person name="Clum A."/>
            <person name="Copeland A."/>
            <person name="Hainaut M."/>
            <person name="Haridas S."/>
            <person name="Labutti K."/>
            <person name="Lindquist E."/>
            <person name="Lipzen A."/>
            <person name="Khouja H.-R."/>
            <person name="Murat C."/>
            <person name="Ohm R."/>
            <person name="Olson A."/>
            <person name="Spatafora J."/>
            <person name="Veneault-Fourrey C."/>
            <person name="Henrissat B."/>
            <person name="Grigoriev I."/>
            <person name="Martin F."/>
            <person name="Perotto S."/>
        </authorList>
    </citation>
    <scope>NUCLEOTIDE SEQUENCE [LARGE SCALE GENOMIC DNA]</scope>
    <source>
        <strain evidence="2 3">E</strain>
    </source>
</reference>
<protein>
    <submittedName>
        <fullName evidence="2">Uncharacterized protein</fullName>
    </submittedName>
</protein>
<dbReference type="Proteomes" id="UP000235371">
    <property type="component" value="Unassembled WGS sequence"/>
</dbReference>
<evidence type="ECO:0000256" key="1">
    <source>
        <dbReference type="SAM" id="MobiDB-lite"/>
    </source>
</evidence>